<evidence type="ECO:0000313" key="1">
    <source>
        <dbReference type="EMBL" id="SFD77115.1"/>
    </source>
</evidence>
<reference evidence="1 2" key="1">
    <citation type="submission" date="2016-10" db="EMBL/GenBank/DDBJ databases">
        <authorList>
            <person name="de Groot N.N."/>
        </authorList>
    </citation>
    <scope>NUCLEOTIDE SEQUENCE [LARGE SCALE GENOMIC DNA]</scope>
    <source>
        <strain evidence="1 2">DSM 26130</strain>
    </source>
</reference>
<protein>
    <submittedName>
        <fullName evidence="1">Uncharacterized protein</fullName>
    </submittedName>
</protein>
<name>A0A1I1V2T0_9BACT</name>
<evidence type="ECO:0000313" key="2">
    <source>
        <dbReference type="Proteomes" id="UP000198598"/>
    </source>
</evidence>
<proteinExistence type="predicted"/>
<dbReference type="AlphaFoldDB" id="A0A1I1V2T0"/>
<accession>A0A1I1V2T0</accession>
<keyword evidence="2" id="KW-1185">Reference proteome</keyword>
<dbReference type="EMBL" id="FOLQ01000007">
    <property type="protein sequence ID" value="SFD77115.1"/>
    <property type="molecule type" value="Genomic_DNA"/>
</dbReference>
<dbReference type="OrthoDB" id="3685339at2"/>
<sequence length="189" mass="20721">MNKKILLIGRNPNVLASLADALTHEGLVVKTTNLVERASQDFDAAEFDLIAFGRGVDEQTNSLLKADFIAQKSSILFVDGLALITTLLVKQIQLVLADRPFAEKVIAEFSCQQHERLTIHITVLTDCQLLIDLYELDAVHHTRQETLVSTFVVAGNHSFSVDLQVDGTSTINFLVAEVANLALAVLPLQ</sequence>
<organism evidence="1 2">
    <name type="scientific">Spirosoma endophyticum</name>
    <dbReference type="NCBI Taxonomy" id="662367"/>
    <lineage>
        <taxon>Bacteria</taxon>
        <taxon>Pseudomonadati</taxon>
        <taxon>Bacteroidota</taxon>
        <taxon>Cytophagia</taxon>
        <taxon>Cytophagales</taxon>
        <taxon>Cytophagaceae</taxon>
        <taxon>Spirosoma</taxon>
    </lineage>
</organism>
<dbReference type="STRING" id="662367.SAMN05216167_10718"/>
<gene>
    <name evidence="1" type="ORF">SAMN05216167_10718</name>
</gene>
<dbReference type="RefSeq" id="WP_093828811.1">
    <property type="nucleotide sequence ID" value="NZ_FOLQ01000007.1"/>
</dbReference>
<dbReference type="Proteomes" id="UP000198598">
    <property type="component" value="Unassembled WGS sequence"/>
</dbReference>